<reference evidence="2" key="1">
    <citation type="journal article" date="2021" name="Microbiol. Resour. Announc.">
        <title>LGAAP: Leishmaniinae Genome Assembly and Annotation Pipeline.</title>
        <authorList>
            <person name="Almutairi H."/>
            <person name="Urbaniak M.D."/>
            <person name="Bates M.D."/>
            <person name="Jariyapan N."/>
            <person name="Kwakye-Nuako G."/>
            <person name="Thomaz-Soccol V."/>
            <person name="Al-Salem W.S."/>
            <person name="Dillon R.J."/>
            <person name="Bates P.A."/>
            <person name="Gatherer D."/>
        </authorList>
    </citation>
    <scope>NUCLEOTIDE SEQUENCE [LARGE SCALE GENOMIC DNA]</scope>
</reference>
<accession>A0A836GSL7</accession>
<sequence>MNQVGDCPSVMGKCCSCDATQEASAYPFSLAATPPASASCVEGCKVCGSRYRLRDAVGAARVGECTIGLDAVACHRVVVCGRIVRYIDAFSNGSAAAASGAAASSALPTVMPYDLFWLSDTTGVVCVLRLRPALAQGSTSLSALSCFCDGWPSVPVGHRCLDSLTVSAGGAALHPARASACAFLADRSSCAPTPKERQSWTDMRNGDAARKPSRCGTGAAATMEDFGLEREDDYAVSVNDYVVCVGSLAFADVDAQARHALQPYARDIRQATWAAAASSWSSFHLFSGGAASFIGADVDSSDTGCGACGTVGSDAAINERATAVGEPLGSAPVPPSRQEFVLLPGSEVPLTLDVARAKLGLVGSLPSSTRYLTAAEAAQLGGTSSDRAVSSSGLLSSSESAFHDHNGERNSAAVAKRGTSTQFGAVTDMDGVPVVSIKGDPRLVLDTNECMFWWLSAAETHLRLRARASIPSLST</sequence>
<comment type="caution">
    <text evidence="1">The sequence shown here is derived from an EMBL/GenBank/DDBJ whole genome shotgun (WGS) entry which is preliminary data.</text>
</comment>
<evidence type="ECO:0000313" key="2">
    <source>
        <dbReference type="Proteomes" id="UP000674143"/>
    </source>
</evidence>
<organism evidence="1 2">
    <name type="scientific">Leishmania orientalis</name>
    <dbReference type="NCBI Taxonomy" id="2249476"/>
    <lineage>
        <taxon>Eukaryota</taxon>
        <taxon>Discoba</taxon>
        <taxon>Euglenozoa</taxon>
        <taxon>Kinetoplastea</taxon>
        <taxon>Metakinetoplastina</taxon>
        <taxon>Trypanosomatida</taxon>
        <taxon>Trypanosomatidae</taxon>
        <taxon>Leishmaniinae</taxon>
        <taxon>Leishmania</taxon>
    </lineage>
</organism>
<proteinExistence type="predicted"/>
<dbReference type="RefSeq" id="XP_067060165.1">
    <property type="nucleotide sequence ID" value="XM_067204613.1"/>
</dbReference>
<keyword evidence="2" id="KW-1185">Reference proteome</keyword>
<dbReference type="Proteomes" id="UP000674143">
    <property type="component" value="Unassembled WGS sequence"/>
</dbReference>
<reference evidence="2" key="2">
    <citation type="journal article" date="2021" name="Sci. Data">
        <title>Chromosome-scale genome sequencing, assembly and annotation of six genomes from subfamily Leishmaniinae.</title>
        <authorList>
            <person name="Almutairi H."/>
            <person name="Urbaniak M.D."/>
            <person name="Bates M.D."/>
            <person name="Jariyapan N."/>
            <person name="Kwakye-Nuako G."/>
            <person name="Thomaz Soccol V."/>
            <person name="Al-Salem W.S."/>
            <person name="Dillon R.J."/>
            <person name="Bates P.A."/>
            <person name="Gatherer D."/>
        </authorList>
    </citation>
    <scope>NUCLEOTIDE SEQUENCE [LARGE SCALE GENOMIC DNA]</scope>
</reference>
<gene>
    <name evidence="1" type="ORF">LSCM4_02586</name>
</gene>
<dbReference type="EMBL" id="JAFHLR010000033">
    <property type="protein sequence ID" value="KAG5469188.1"/>
    <property type="molecule type" value="Genomic_DNA"/>
</dbReference>
<dbReference type="GeneID" id="92358547"/>
<dbReference type="KEGG" id="loi:92358547"/>
<evidence type="ECO:0000313" key="1">
    <source>
        <dbReference type="EMBL" id="KAG5469188.1"/>
    </source>
</evidence>
<protein>
    <submittedName>
        <fullName evidence="1">Uncharacterized protein</fullName>
    </submittedName>
</protein>
<dbReference type="AlphaFoldDB" id="A0A836GSL7"/>
<name>A0A836GSL7_9TRYP</name>